<accession>A0A1Z2L9H4</accession>
<dbReference type="EMBL" id="CP021744">
    <property type="protein sequence ID" value="ARZ70944.1"/>
    <property type="molecule type" value="Genomic_DNA"/>
</dbReference>
<protein>
    <submittedName>
        <fullName evidence="2">Uncharacterized protein</fullName>
    </submittedName>
</protein>
<gene>
    <name evidence="2" type="ORF">SMD11_5356</name>
</gene>
<dbReference type="Proteomes" id="UP000195755">
    <property type="component" value="Chromosome"/>
</dbReference>
<dbReference type="AlphaFoldDB" id="A0A1Z2L9H4"/>
<keyword evidence="1" id="KW-1133">Transmembrane helix</keyword>
<reference evidence="2 3" key="1">
    <citation type="submission" date="2017-06" db="EMBL/GenBank/DDBJ databases">
        <title>Streptomyces albireticuli Genome sequencing and assembly.</title>
        <authorList>
            <person name="Wang Y."/>
            <person name="Du B."/>
            <person name="Ding Y."/>
            <person name="Liu H."/>
            <person name="Hou Q."/>
            <person name="Liu K."/>
            <person name="Yao L."/>
            <person name="Wang C."/>
        </authorList>
    </citation>
    <scope>NUCLEOTIDE SEQUENCE [LARGE SCALE GENOMIC DNA]</scope>
    <source>
        <strain evidence="2 3">MDJK11</strain>
    </source>
</reference>
<evidence type="ECO:0000256" key="1">
    <source>
        <dbReference type="SAM" id="Phobius"/>
    </source>
</evidence>
<name>A0A1Z2L9H4_9ACTN</name>
<dbReference type="KEGG" id="salj:SMD11_5356"/>
<feature type="transmembrane region" description="Helical" evidence="1">
    <location>
        <begin position="36"/>
        <end position="62"/>
    </location>
</feature>
<evidence type="ECO:0000313" key="3">
    <source>
        <dbReference type="Proteomes" id="UP000195755"/>
    </source>
</evidence>
<sequence length="74" mass="7659">MKYTIGQVAGAVLLVLGAQGVIRLLIDHDKGGLLGWVPGGFAVRLTCYVVVGVAGALLAGWAEDRAKKGRGKRA</sequence>
<keyword evidence="1" id="KW-0812">Transmembrane</keyword>
<proteinExistence type="predicted"/>
<organism evidence="2 3">
    <name type="scientific">Streptomyces albireticuli</name>
    <dbReference type="NCBI Taxonomy" id="1940"/>
    <lineage>
        <taxon>Bacteria</taxon>
        <taxon>Bacillati</taxon>
        <taxon>Actinomycetota</taxon>
        <taxon>Actinomycetes</taxon>
        <taxon>Kitasatosporales</taxon>
        <taxon>Streptomycetaceae</taxon>
        <taxon>Streptomyces</taxon>
    </lineage>
</organism>
<dbReference type="RefSeq" id="WP_087928827.1">
    <property type="nucleotide sequence ID" value="NZ_CP021744.1"/>
</dbReference>
<evidence type="ECO:0000313" key="2">
    <source>
        <dbReference type="EMBL" id="ARZ70944.1"/>
    </source>
</evidence>
<dbReference type="OrthoDB" id="4774496at2"/>
<keyword evidence="1" id="KW-0472">Membrane</keyword>